<reference evidence="3" key="1">
    <citation type="submission" date="2016-03" db="EMBL/GenBank/DDBJ databases">
        <authorList>
            <person name="Ma C."/>
            <person name="Zhou S."/>
            <person name="Yang G."/>
        </authorList>
    </citation>
    <scope>NUCLEOTIDE SEQUENCE [LARGE SCALE GENOMIC DNA]</scope>
    <source>
        <strain evidence="3">SgZ-1</strain>
    </source>
</reference>
<gene>
    <name evidence="2" type="ORF">AC731_015410</name>
</gene>
<dbReference type="Pfam" id="PF04307">
    <property type="entry name" value="YdjM"/>
    <property type="match status" value="1"/>
</dbReference>
<organism evidence="2 3">
    <name type="scientific">Thauera humireducens</name>
    <dbReference type="NCBI Taxonomy" id="1134435"/>
    <lineage>
        <taxon>Bacteria</taxon>
        <taxon>Pseudomonadati</taxon>
        <taxon>Pseudomonadota</taxon>
        <taxon>Betaproteobacteria</taxon>
        <taxon>Rhodocyclales</taxon>
        <taxon>Zoogloeaceae</taxon>
        <taxon>Thauera</taxon>
    </lineage>
</organism>
<feature type="transmembrane region" description="Helical" evidence="1">
    <location>
        <begin position="69"/>
        <end position="91"/>
    </location>
</feature>
<evidence type="ECO:0000256" key="1">
    <source>
        <dbReference type="SAM" id="Phobius"/>
    </source>
</evidence>
<accession>A0A127K8H2</accession>
<dbReference type="EMBL" id="CP014646">
    <property type="protein sequence ID" value="AMO38201.1"/>
    <property type="molecule type" value="Genomic_DNA"/>
</dbReference>
<dbReference type="AlphaFoldDB" id="A0A127K8H2"/>
<dbReference type="Proteomes" id="UP000036902">
    <property type="component" value="Chromosome"/>
</dbReference>
<dbReference type="PANTHER" id="PTHR40031">
    <property type="entry name" value="HYPOTHETICAL MEMBRANE SPANNING PROTEIN"/>
    <property type="match status" value="1"/>
</dbReference>
<evidence type="ECO:0000313" key="2">
    <source>
        <dbReference type="EMBL" id="AMO38201.1"/>
    </source>
</evidence>
<dbReference type="GO" id="GO:0016787">
    <property type="term" value="F:hydrolase activity"/>
    <property type="evidence" value="ECO:0007669"/>
    <property type="project" value="UniProtKB-KW"/>
</dbReference>
<keyword evidence="1" id="KW-0812">Transmembrane</keyword>
<feature type="transmembrane region" description="Helical" evidence="1">
    <location>
        <begin position="169"/>
        <end position="187"/>
    </location>
</feature>
<feature type="transmembrane region" description="Helical" evidence="1">
    <location>
        <begin position="103"/>
        <end position="122"/>
    </location>
</feature>
<keyword evidence="2" id="KW-0378">Hydrolase</keyword>
<dbReference type="InterPro" id="IPR007404">
    <property type="entry name" value="YdjM-like"/>
</dbReference>
<dbReference type="PANTHER" id="PTHR40031:SF1">
    <property type="entry name" value="MEMBRANE-BOUND METAL-DEPENDENT HYDROLASE"/>
    <property type="match status" value="1"/>
</dbReference>
<feature type="transmembrane region" description="Helical" evidence="1">
    <location>
        <begin position="143"/>
        <end position="163"/>
    </location>
</feature>
<dbReference type="InterPro" id="IPR053170">
    <property type="entry name" value="Transcription_regulator"/>
</dbReference>
<dbReference type="RefSeq" id="WP_048707324.1">
    <property type="nucleotide sequence ID" value="NZ_CP014646.1"/>
</dbReference>
<keyword evidence="1" id="KW-1133">Transmembrane helix</keyword>
<dbReference type="STRING" id="1134435.AC731_015410"/>
<keyword evidence="3" id="KW-1185">Reference proteome</keyword>
<keyword evidence="1" id="KW-0472">Membrane</keyword>
<evidence type="ECO:0000313" key="3">
    <source>
        <dbReference type="Proteomes" id="UP000036902"/>
    </source>
</evidence>
<proteinExistence type="predicted"/>
<protein>
    <submittedName>
        <fullName evidence="2">Hydrolase</fullName>
    </submittedName>
</protein>
<name>A0A127K8H2_9RHOO</name>
<dbReference type="KEGG" id="thu:AC731_015410"/>
<sequence length="360" mass="39957">MDTLTHALSGALVGRVLAGRRAPPATAPMARPPVWQMVVAGTVAATFPDLDFVLGWVSELTYLRGHRGVTHSLVLLPLWGLLIAWLLARFWQRGGRTGAGWRSFYLVVCSAIFVHILGDLITQFGTMILSPFSDRRFGWGTTFIIDLPFTGIILAGLLASALWRSSRVPAASALVLLAGWVGVQAVGRGEAIEAARDYAAREGIQAVLVDAAPRPASPFNWTAIVFDGERYHYAHINTRRSEPLVAGADDNFIRRFSAPYQPVAMAKWEVRERFGDNGTRELAQKVWQAEDFAFYRWFAMFPVLDHVENGPSGLLCANFVDLRFMTPGRDNTPFRYGLCSGEGGWRLFERELGGLRWVMD</sequence>